<accession>A0A0M8ZQN2</accession>
<sequence length="212" mass="24621">MQSVLWHVGNRAGHDSSREKIYESKEEEKTVRIIPHRSKLHSVTAGYNALLCKIVVFPEDRGEWVVNDIIEMPIEYQVRFYFRLGYVPRDIIEFHIASFLLCLMFPTASNLSFKLGLEKETHFVHSCLFGVDLKMENQKLLYLLLSKRKENVYHEEVFEGTIFLSTSLTAKLAKMMWLPTWKETTDGTTILFLLEFLPAGLGDRQTRAKLFG</sequence>
<evidence type="ECO:0000313" key="1">
    <source>
        <dbReference type="EMBL" id="KOX69150.1"/>
    </source>
</evidence>
<name>A0A0M8ZQN2_9HYME</name>
<gene>
    <name evidence="1" type="ORF">WN51_06303</name>
</gene>
<proteinExistence type="predicted"/>
<protein>
    <submittedName>
        <fullName evidence="1">Uncharacterized protein</fullName>
    </submittedName>
</protein>
<dbReference type="AlphaFoldDB" id="A0A0M8ZQN2"/>
<keyword evidence="2" id="KW-1185">Reference proteome</keyword>
<reference evidence="1 2" key="1">
    <citation type="submission" date="2015-07" db="EMBL/GenBank/DDBJ databases">
        <title>The genome of Melipona quadrifasciata.</title>
        <authorList>
            <person name="Pan H."/>
            <person name="Kapheim K."/>
        </authorList>
    </citation>
    <scope>NUCLEOTIDE SEQUENCE [LARGE SCALE GENOMIC DNA]</scope>
    <source>
        <strain evidence="1">0111107301</strain>
        <tissue evidence="1">Whole body</tissue>
    </source>
</reference>
<dbReference type="Proteomes" id="UP000053105">
    <property type="component" value="Unassembled WGS sequence"/>
</dbReference>
<evidence type="ECO:0000313" key="2">
    <source>
        <dbReference type="Proteomes" id="UP000053105"/>
    </source>
</evidence>
<organism evidence="1 2">
    <name type="scientific">Melipona quadrifasciata</name>
    <dbReference type="NCBI Taxonomy" id="166423"/>
    <lineage>
        <taxon>Eukaryota</taxon>
        <taxon>Metazoa</taxon>
        <taxon>Ecdysozoa</taxon>
        <taxon>Arthropoda</taxon>
        <taxon>Hexapoda</taxon>
        <taxon>Insecta</taxon>
        <taxon>Pterygota</taxon>
        <taxon>Neoptera</taxon>
        <taxon>Endopterygota</taxon>
        <taxon>Hymenoptera</taxon>
        <taxon>Apocrita</taxon>
        <taxon>Aculeata</taxon>
        <taxon>Apoidea</taxon>
        <taxon>Anthophila</taxon>
        <taxon>Apidae</taxon>
        <taxon>Melipona</taxon>
    </lineage>
</organism>
<dbReference type="EMBL" id="KQ435898">
    <property type="protein sequence ID" value="KOX69150.1"/>
    <property type="molecule type" value="Genomic_DNA"/>
</dbReference>